<organism evidence="6">
    <name type="scientific">marine sediment metagenome</name>
    <dbReference type="NCBI Taxonomy" id="412755"/>
    <lineage>
        <taxon>unclassified sequences</taxon>
        <taxon>metagenomes</taxon>
        <taxon>ecological metagenomes</taxon>
    </lineage>
</organism>
<keyword evidence="3" id="KW-0418">Kinase</keyword>
<dbReference type="Pfam" id="PF00069">
    <property type="entry name" value="Pkinase"/>
    <property type="match status" value="1"/>
</dbReference>
<dbReference type="PANTHER" id="PTHR43289:SF6">
    <property type="entry name" value="SERINE_THREONINE-PROTEIN KINASE NEKL-3"/>
    <property type="match status" value="1"/>
</dbReference>
<accession>A0A0F9AFN4</accession>
<dbReference type="Gene3D" id="3.60.40.10">
    <property type="entry name" value="PPM-type phosphatase domain"/>
    <property type="match status" value="1"/>
</dbReference>
<feature type="non-terminal residue" evidence="6">
    <location>
        <position position="1"/>
    </location>
</feature>
<dbReference type="PANTHER" id="PTHR43289">
    <property type="entry name" value="MITOGEN-ACTIVATED PROTEIN KINASE KINASE KINASE 20-RELATED"/>
    <property type="match status" value="1"/>
</dbReference>
<feature type="non-terminal residue" evidence="6">
    <location>
        <position position="448"/>
    </location>
</feature>
<dbReference type="Gene3D" id="1.10.510.10">
    <property type="entry name" value="Transferase(Phosphotransferase) domain 1"/>
    <property type="match status" value="1"/>
</dbReference>
<evidence type="ECO:0000313" key="6">
    <source>
        <dbReference type="EMBL" id="KKK97095.1"/>
    </source>
</evidence>
<dbReference type="SMART" id="SM00220">
    <property type="entry name" value="S_TKc"/>
    <property type="match status" value="1"/>
</dbReference>
<dbReference type="InterPro" id="IPR008271">
    <property type="entry name" value="Ser/Thr_kinase_AS"/>
</dbReference>
<keyword evidence="2" id="KW-0547">Nucleotide-binding</keyword>
<dbReference type="CDD" id="cd14014">
    <property type="entry name" value="STKc_PknB_like"/>
    <property type="match status" value="1"/>
</dbReference>
<keyword evidence="1" id="KW-0808">Transferase</keyword>
<dbReference type="Gene3D" id="3.30.200.20">
    <property type="entry name" value="Phosphorylase Kinase, domain 1"/>
    <property type="match status" value="1"/>
</dbReference>
<keyword evidence="4" id="KW-0067">ATP-binding</keyword>
<dbReference type="EMBL" id="LAZR01046198">
    <property type="protein sequence ID" value="KKK97095.1"/>
    <property type="molecule type" value="Genomic_DNA"/>
</dbReference>
<sequence length="448" mass="51548">FIMQHGRKEQLSITISHDVADDFYQFKEDGNYLYKNQAFESLLKKGGMSFLYLGVDPKDAKPIVIKVLSPRFIKSPEVIKRFLKEADIIRLSNHPNIIKLYGQGEWDHGLYIAMEFVQGISLKQFLLEKSLSVHKALEIILQVGYALCHLHTHGIIHRDLKPENILITENGQIKVIDFGIAALINEEKEDTSKRKSFIGTPVYMSPEQKEDPKKVTFSSDIYSLAVITYELLLGKLSFGVIHLSLIPKKLRQILEKALENDPKKRYQDIVDFITDLSEYLKSYTELEDTKSQENYDEIYSSLVNTDRLFLTKDMPTWKHLEIATEYDTTISSFGLYIDFFQLSENIFACILAKSENKDLESYIHTSIFRGYVKMAISIAKLKKEFSPANILSSINRAISDDLMDQKFFVNLIVMNLDKDQILYSNSFDSDAFFVDNSNEKCTNLSINN</sequence>
<comment type="caution">
    <text evidence="6">The sequence shown here is derived from an EMBL/GenBank/DDBJ whole genome shotgun (WGS) entry which is preliminary data.</text>
</comment>
<dbReference type="InterPro" id="IPR011009">
    <property type="entry name" value="Kinase-like_dom_sf"/>
</dbReference>
<proteinExistence type="predicted"/>
<evidence type="ECO:0000256" key="4">
    <source>
        <dbReference type="ARBA" id="ARBA00022840"/>
    </source>
</evidence>
<evidence type="ECO:0000256" key="1">
    <source>
        <dbReference type="ARBA" id="ARBA00022679"/>
    </source>
</evidence>
<name>A0A0F9AFN4_9ZZZZ</name>
<dbReference type="AlphaFoldDB" id="A0A0F9AFN4"/>
<dbReference type="SUPFAM" id="SSF56112">
    <property type="entry name" value="Protein kinase-like (PK-like)"/>
    <property type="match status" value="1"/>
</dbReference>
<feature type="domain" description="Protein kinase" evidence="5">
    <location>
        <begin position="37"/>
        <end position="310"/>
    </location>
</feature>
<dbReference type="PROSITE" id="PS50011">
    <property type="entry name" value="PROTEIN_KINASE_DOM"/>
    <property type="match status" value="1"/>
</dbReference>
<gene>
    <name evidence="6" type="ORF">LCGC14_2656190</name>
</gene>
<reference evidence="6" key="1">
    <citation type="journal article" date="2015" name="Nature">
        <title>Complex archaea that bridge the gap between prokaryotes and eukaryotes.</title>
        <authorList>
            <person name="Spang A."/>
            <person name="Saw J.H."/>
            <person name="Jorgensen S.L."/>
            <person name="Zaremba-Niedzwiedzka K."/>
            <person name="Martijn J."/>
            <person name="Lind A.E."/>
            <person name="van Eijk R."/>
            <person name="Schleper C."/>
            <person name="Guy L."/>
            <person name="Ettema T.J."/>
        </authorList>
    </citation>
    <scope>NUCLEOTIDE SEQUENCE</scope>
</reference>
<protein>
    <recommendedName>
        <fullName evidence="5">Protein kinase domain-containing protein</fullName>
    </recommendedName>
</protein>
<evidence type="ECO:0000256" key="3">
    <source>
        <dbReference type="ARBA" id="ARBA00022777"/>
    </source>
</evidence>
<dbReference type="GO" id="GO:0005524">
    <property type="term" value="F:ATP binding"/>
    <property type="evidence" value="ECO:0007669"/>
    <property type="project" value="UniProtKB-KW"/>
</dbReference>
<evidence type="ECO:0000259" key="5">
    <source>
        <dbReference type="PROSITE" id="PS50011"/>
    </source>
</evidence>
<dbReference type="PROSITE" id="PS00108">
    <property type="entry name" value="PROTEIN_KINASE_ST"/>
    <property type="match status" value="1"/>
</dbReference>
<dbReference type="GO" id="GO:0004674">
    <property type="term" value="F:protein serine/threonine kinase activity"/>
    <property type="evidence" value="ECO:0007669"/>
    <property type="project" value="TreeGrafter"/>
</dbReference>
<evidence type="ECO:0000256" key="2">
    <source>
        <dbReference type="ARBA" id="ARBA00022741"/>
    </source>
</evidence>
<dbReference type="InterPro" id="IPR036457">
    <property type="entry name" value="PPM-type-like_dom_sf"/>
</dbReference>
<dbReference type="InterPro" id="IPR000719">
    <property type="entry name" value="Prot_kinase_dom"/>
</dbReference>